<evidence type="ECO:0000313" key="3">
    <source>
        <dbReference type="EMBL" id="QDL54684.1"/>
    </source>
</evidence>
<protein>
    <submittedName>
        <fullName evidence="3">DUF2235 domain-containing protein</fullName>
    </submittedName>
</protein>
<keyword evidence="4" id="KW-1185">Reference proteome</keyword>
<evidence type="ECO:0000259" key="2">
    <source>
        <dbReference type="Pfam" id="PF09994"/>
    </source>
</evidence>
<evidence type="ECO:0000313" key="4">
    <source>
        <dbReference type="Proteomes" id="UP000317365"/>
    </source>
</evidence>
<dbReference type="RefSeq" id="WP_142811833.1">
    <property type="nucleotide sequence ID" value="NZ_CP036282.1"/>
</dbReference>
<dbReference type="Proteomes" id="UP000317365">
    <property type="component" value="Chromosome"/>
</dbReference>
<accession>A0A515EPT2</accession>
<dbReference type="KEGG" id="rhg:EXZ61_11175"/>
<proteinExistence type="predicted"/>
<feature type="region of interest" description="Disordered" evidence="1">
    <location>
        <begin position="1"/>
        <end position="24"/>
    </location>
</feature>
<name>A0A515EPT2_9BURK</name>
<dbReference type="InterPro" id="IPR018712">
    <property type="entry name" value="Tle1-like_cat"/>
</dbReference>
<dbReference type="EMBL" id="CP036282">
    <property type="protein sequence ID" value="QDL54684.1"/>
    <property type="molecule type" value="Genomic_DNA"/>
</dbReference>
<gene>
    <name evidence="3" type="ORF">EXZ61_11175</name>
</gene>
<dbReference type="PANTHER" id="PTHR33840:SF1">
    <property type="entry name" value="TLE1 PHOSPHOLIPASE DOMAIN-CONTAINING PROTEIN"/>
    <property type="match status" value="1"/>
</dbReference>
<evidence type="ECO:0000256" key="1">
    <source>
        <dbReference type="SAM" id="MobiDB-lite"/>
    </source>
</evidence>
<reference evidence="4" key="2">
    <citation type="journal article" date="2020" name="Int. J. Syst. Evol. Microbiol.">
        <title>Genomic insights into a novel species Rhodoferax aquaticus sp. nov., isolated from freshwater.</title>
        <authorList>
            <person name="Li T."/>
            <person name="Zhuo Y."/>
            <person name="Jin C.Z."/>
            <person name="Wu X."/>
            <person name="Ko S.R."/>
            <person name="Jin F.J."/>
            <person name="Ahn C.Y."/>
            <person name="Oh H.M."/>
            <person name="Lee H.G."/>
            <person name="Jin L."/>
        </authorList>
    </citation>
    <scope>NUCLEOTIDE SEQUENCE [LARGE SCALE GENOMIC DNA]</scope>
    <source>
        <strain evidence="4">Gr-4</strain>
    </source>
</reference>
<feature type="domain" description="T6SS Phospholipase effector Tle1-like catalytic" evidence="2">
    <location>
        <begin position="55"/>
        <end position="230"/>
    </location>
</feature>
<feature type="domain" description="T6SS Phospholipase effector Tle1-like catalytic" evidence="2">
    <location>
        <begin position="253"/>
        <end position="363"/>
    </location>
</feature>
<reference evidence="4" key="1">
    <citation type="submission" date="2019-02" db="EMBL/GenBank/DDBJ databases">
        <title>Complete genome sequence of Rhodoferax sp. Gr-4.</title>
        <authorList>
            <person name="Jin L."/>
        </authorList>
    </citation>
    <scope>NUCLEOTIDE SEQUENCE [LARGE SCALE GENOMIC DNA]</scope>
    <source>
        <strain evidence="4">Gr-4</strain>
    </source>
</reference>
<organism evidence="3 4">
    <name type="scientific">Rhodoferax aquaticus</name>
    <dbReference type="NCBI Taxonomy" id="2527691"/>
    <lineage>
        <taxon>Bacteria</taxon>
        <taxon>Pseudomonadati</taxon>
        <taxon>Pseudomonadota</taxon>
        <taxon>Betaproteobacteria</taxon>
        <taxon>Burkholderiales</taxon>
        <taxon>Comamonadaceae</taxon>
        <taxon>Rhodoferax</taxon>
    </lineage>
</organism>
<dbReference type="AlphaFoldDB" id="A0A515EPT2"/>
<dbReference type="PANTHER" id="PTHR33840">
    <property type="match status" value="1"/>
</dbReference>
<dbReference type="Pfam" id="PF09994">
    <property type="entry name" value="T6SS_Tle1-like_cat"/>
    <property type="match status" value="2"/>
</dbReference>
<sequence>MSTTSNTPPASAQSCAAGSVPTPTLTPAERMRAVQQHAKLASPVLSCSGNVFIGMFFDGTGNNEKLDYDNGNVPLEQQKPSNVVRLYYAYKEGQEEGTDKYFKYYVPGVGTPFDKIGDTADLVGRMSGGGFGAGGEMRILWGLIQVLNGVNRYASRDDLIKEEQAKAIVQNLGGTGSTGWQRQLALKDTWQTKLKANLKVFSKPALDRIVVDVFGFSRGAAQARAWVNWLYGLCEQQGSDARTATYLLAGVPLQVRFMGLFDTVASVGVGGTVAGNKALESDGHYAWADDNLQIHPAVKHCEHYVAAHEVRASFPCDSVRVDAAYPPNVRESVYPGSHSDVGGGGYTRSAQGKRDGLARIPGMAMYNAALSWGVPLFRLEALKKNQTAVYDNLIPSAEAVAAHQAYLQAVGVAPGSVEQQHRGHWAWYLCYRIACREAYGHRSFVRAATEAERKLMMQTQNDLAEALSRAGAAARAVVARDAPRMGAIRVPNAAEAVLLHMEKAERIINPPAAVQVTLEWARLRQRLQKDGGVLLRNADHPELDVAELLHALVDGDASASAGHIPTVPPAVVGFFDTYVHDAVAGFIGDAFNEYSANGYGLFKFRRMFFGNRADAYAKALAQADNAQRLAGRKAATGATPTYTTSMSTSP</sequence>